<organism evidence="2 3">
    <name type="scientific">Neodiprion lecontei</name>
    <name type="common">Redheaded pine sawfly</name>
    <dbReference type="NCBI Taxonomy" id="441921"/>
    <lineage>
        <taxon>Eukaryota</taxon>
        <taxon>Metazoa</taxon>
        <taxon>Ecdysozoa</taxon>
        <taxon>Arthropoda</taxon>
        <taxon>Hexapoda</taxon>
        <taxon>Insecta</taxon>
        <taxon>Pterygota</taxon>
        <taxon>Neoptera</taxon>
        <taxon>Endopterygota</taxon>
        <taxon>Hymenoptera</taxon>
        <taxon>Tenthredinoidea</taxon>
        <taxon>Diprionidae</taxon>
        <taxon>Diprioninae</taxon>
        <taxon>Neodiprion</taxon>
    </lineage>
</organism>
<dbReference type="GeneID" id="124294598"/>
<evidence type="ECO:0000256" key="1">
    <source>
        <dbReference type="SAM" id="MobiDB-lite"/>
    </source>
</evidence>
<name>A0ABM3G884_NEOLC</name>
<proteinExistence type="predicted"/>
<dbReference type="Proteomes" id="UP000829291">
    <property type="component" value="Chromosome 5"/>
</dbReference>
<accession>A0ABM3G884</accession>
<protein>
    <submittedName>
        <fullName evidence="3">Uncharacterized protein LOC124294598</fullName>
    </submittedName>
</protein>
<dbReference type="RefSeq" id="XP_046596477.1">
    <property type="nucleotide sequence ID" value="XM_046740521.1"/>
</dbReference>
<evidence type="ECO:0000313" key="2">
    <source>
        <dbReference type="Proteomes" id="UP000829291"/>
    </source>
</evidence>
<feature type="region of interest" description="Disordered" evidence="1">
    <location>
        <begin position="77"/>
        <end position="110"/>
    </location>
</feature>
<sequence length="161" mass="17862">MSEVKPNCVFCRKATGKLQPFVINTLNKSAHILSIRKANNLDLNSIIIPQEVNDYQRYHSSCYSKFTAVSKKYQVVPAKEKPSKSTSNVHVEEESVHDDSSAGPSTSKANLDVENESFHDDNSAESSTSTPILNKVRFRRSIMQSVCGSKGAVRVFLTPKI</sequence>
<evidence type="ECO:0000313" key="3">
    <source>
        <dbReference type="RefSeq" id="XP_046596477.1"/>
    </source>
</evidence>
<feature type="compositionally biased region" description="Basic and acidic residues" evidence="1">
    <location>
        <begin position="90"/>
        <end position="100"/>
    </location>
</feature>
<keyword evidence="2" id="KW-1185">Reference proteome</keyword>
<gene>
    <name evidence="3" type="primary">LOC124294598</name>
</gene>
<reference evidence="3" key="1">
    <citation type="submission" date="2025-08" db="UniProtKB">
        <authorList>
            <consortium name="RefSeq"/>
        </authorList>
    </citation>
    <scope>IDENTIFICATION</scope>
    <source>
        <tissue evidence="3">Thorax and Abdomen</tissue>
    </source>
</reference>